<evidence type="ECO:0000259" key="7">
    <source>
        <dbReference type="PROSITE" id="PS51387"/>
    </source>
</evidence>
<accession>A0A9W9NFQ4</accession>
<dbReference type="InterPro" id="IPR016169">
    <property type="entry name" value="FAD-bd_PCMH_sub2"/>
</dbReference>
<dbReference type="Gene3D" id="3.30.465.10">
    <property type="match status" value="2"/>
</dbReference>
<dbReference type="GO" id="GO:0071949">
    <property type="term" value="F:FAD binding"/>
    <property type="evidence" value="ECO:0007669"/>
    <property type="project" value="InterPro"/>
</dbReference>
<evidence type="ECO:0000256" key="2">
    <source>
        <dbReference type="ARBA" id="ARBA00005466"/>
    </source>
</evidence>
<dbReference type="PROSITE" id="PS51387">
    <property type="entry name" value="FAD_PCMH"/>
    <property type="match status" value="1"/>
</dbReference>
<evidence type="ECO:0000256" key="4">
    <source>
        <dbReference type="ARBA" id="ARBA00022827"/>
    </source>
</evidence>
<dbReference type="InterPro" id="IPR036318">
    <property type="entry name" value="FAD-bd_PCMH-like_sf"/>
</dbReference>
<comment type="cofactor">
    <cofactor evidence="1">
        <name>FAD</name>
        <dbReference type="ChEBI" id="CHEBI:57692"/>
    </cofactor>
</comment>
<dbReference type="SUPFAM" id="SSF56176">
    <property type="entry name" value="FAD-binding/transporter-associated domain-like"/>
    <property type="match status" value="1"/>
</dbReference>
<dbReference type="PANTHER" id="PTHR42973">
    <property type="entry name" value="BINDING OXIDOREDUCTASE, PUTATIVE (AFU_ORTHOLOGUE AFUA_1G17690)-RELATED"/>
    <property type="match status" value="1"/>
</dbReference>
<proteinExistence type="inferred from homology"/>
<comment type="caution">
    <text evidence="8">The sequence shown here is derived from an EMBL/GenBank/DDBJ whole genome shotgun (WGS) entry which is preliminary data.</text>
</comment>
<feature type="chain" id="PRO_5040887427" evidence="6">
    <location>
        <begin position="20"/>
        <end position="611"/>
    </location>
</feature>
<evidence type="ECO:0000256" key="5">
    <source>
        <dbReference type="ARBA" id="ARBA00023002"/>
    </source>
</evidence>
<sequence>MWMSLSPAALAIAFGLYLGVPWKEGCRCQPHEPCWPSSAAWDTLNHTLDGNLIALKPSGHACFPDDQTSETCQELVKNFYNTTWRVRNPATLQVVNWEYSLPKEEACHVNSDGKTDSCGQGRVPLYSASVQSVSQVQEVVRFVATHNIRLAIRNTGHDLAGRSTSPDSLQLMTSALNGYQFIDAFQPAAPWGQQVPSEGPAVTVGAGITTGELYTAAENAGYTVVGGSCSTVGIAGGWMQGGGYGILSPSKGLGVDNVLEFSIVTANGAHVTASKYQNQELFWAVRGGGGGTFGVVTSVTFRAYPDVPATVATMNIVVSDGADKTFWLAVKEHLAVLHKFIGLGIAVQTFAMPVFPMGGALLNIEVYLTGDKSDRTGHGILQDHLAQLQELGLEVAYAEEHFDRLSTYLARPKGLDQAGASIMTASRLLSKDLLSSHAGADRVVRNLRRLTFLPGDVLSLEGMVGRQAMAAEDLVDSALHPDWQHALMSLTLGRALPQHPDWEAYKRIEQEISETQLPLLRAMEPGSGGAGYLGIPFAYERDPATTYWGPNYARLLSIKRRWDPQDLFITRLGVGSEDWYDEGMCRVSHAYGKISSLLQRLLRILSWKVMP</sequence>
<keyword evidence="3" id="KW-0285">Flavoprotein</keyword>
<dbReference type="InterPro" id="IPR016166">
    <property type="entry name" value="FAD-bd_PCMH"/>
</dbReference>
<dbReference type="EMBL" id="JAPQKR010000004">
    <property type="protein sequence ID" value="KAJ5219037.1"/>
    <property type="molecule type" value="Genomic_DNA"/>
</dbReference>
<reference evidence="8" key="1">
    <citation type="submission" date="2022-12" db="EMBL/GenBank/DDBJ databases">
        <authorList>
            <person name="Petersen C."/>
        </authorList>
    </citation>
    <scope>NUCLEOTIDE SEQUENCE</scope>
    <source>
        <strain evidence="8">IBT 15544</strain>
    </source>
</reference>
<organism evidence="8 9">
    <name type="scientific">Penicillium cinerascens</name>
    <dbReference type="NCBI Taxonomy" id="70096"/>
    <lineage>
        <taxon>Eukaryota</taxon>
        <taxon>Fungi</taxon>
        <taxon>Dikarya</taxon>
        <taxon>Ascomycota</taxon>
        <taxon>Pezizomycotina</taxon>
        <taxon>Eurotiomycetes</taxon>
        <taxon>Eurotiomycetidae</taxon>
        <taxon>Eurotiales</taxon>
        <taxon>Aspergillaceae</taxon>
        <taxon>Penicillium</taxon>
    </lineage>
</organism>
<dbReference type="InterPro" id="IPR006094">
    <property type="entry name" value="Oxid_FAD_bind_N"/>
</dbReference>
<keyword evidence="5" id="KW-0560">Oxidoreductase</keyword>
<dbReference type="RefSeq" id="XP_058313610.1">
    <property type="nucleotide sequence ID" value="XM_058448199.1"/>
</dbReference>
<feature type="signal peptide" evidence="6">
    <location>
        <begin position="1"/>
        <end position="19"/>
    </location>
</feature>
<feature type="non-terminal residue" evidence="8">
    <location>
        <position position="1"/>
    </location>
</feature>
<dbReference type="Pfam" id="PF01565">
    <property type="entry name" value="FAD_binding_4"/>
    <property type="match status" value="1"/>
</dbReference>
<dbReference type="GeneID" id="83175499"/>
<evidence type="ECO:0000256" key="3">
    <source>
        <dbReference type="ARBA" id="ARBA00022630"/>
    </source>
</evidence>
<feature type="domain" description="FAD-binding PCMH-type" evidence="7">
    <location>
        <begin position="120"/>
        <end position="306"/>
    </location>
</feature>
<dbReference type="GO" id="GO:0016491">
    <property type="term" value="F:oxidoreductase activity"/>
    <property type="evidence" value="ECO:0007669"/>
    <property type="project" value="UniProtKB-KW"/>
</dbReference>
<dbReference type="AlphaFoldDB" id="A0A9W9NFQ4"/>
<keyword evidence="9" id="KW-1185">Reference proteome</keyword>
<reference evidence="8" key="2">
    <citation type="journal article" date="2023" name="IMA Fungus">
        <title>Comparative genomic study of the Penicillium genus elucidates a diverse pangenome and 15 lateral gene transfer events.</title>
        <authorList>
            <person name="Petersen C."/>
            <person name="Sorensen T."/>
            <person name="Nielsen M.R."/>
            <person name="Sondergaard T.E."/>
            <person name="Sorensen J.L."/>
            <person name="Fitzpatrick D.A."/>
            <person name="Frisvad J.C."/>
            <person name="Nielsen K.L."/>
        </authorList>
    </citation>
    <scope>NUCLEOTIDE SEQUENCE</scope>
    <source>
        <strain evidence="8">IBT 15544</strain>
    </source>
</reference>
<evidence type="ECO:0000256" key="1">
    <source>
        <dbReference type="ARBA" id="ARBA00001974"/>
    </source>
</evidence>
<protein>
    <submittedName>
        <fullName evidence="8">FAD-linked oxidoreductase</fullName>
    </submittedName>
</protein>
<keyword evidence="6" id="KW-0732">Signal</keyword>
<dbReference type="InterPro" id="IPR050416">
    <property type="entry name" value="FAD-linked_Oxidoreductase"/>
</dbReference>
<dbReference type="Pfam" id="PF08031">
    <property type="entry name" value="BBE"/>
    <property type="match status" value="1"/>
</dbReference>
<dbReference type="PANTHER" id="PTHR42973:SF39">
    <property type="entry name" value="FAD-BINDING PCMH-TYPE DOMAIN-CONTAINING PROTEIN"/>
    <property type="match status" value="1"/>
</dbReference>
<name>A0A9W9NFQ4_9EURO</name>
<evidence type="ECO:0000256" key="6">
    <source>
        <dbReference type="SAM" id="SignalP"/>
    </source>
</evidence>
<dbReference type="OrthoDB" id="9983560at2759"/>
<evidence type="ECO:0000313" key="8">
    <source>
        <dbReference type="EMBL" id="KAJ5219037.1"/>
    </source>
</evidence>
<gene>
    <name evidence="8" type="ORF">N7498_001136</name>
</gene>
<dbReference type="Proteomes" id="UP001150904">
    <property type="component" value="Unassembled WGS sequence"/>
</dbReference>
<evidence type="ECO:0000313" key="9">
    <source>
        <dbReference type="Proteomes" id="UP001150904"/>
    </source>
</evidence>
<keyword evidence="4" id="KW-0274">FAD</keyword>
<dbReference type="InterPro" id="IPR012951">
    <property type="entry name" value="BBE"/>
</dbReference>
<comment type="similarity">
    <text evidence="2">Belongs to the oxygen-dependent FAD-linked oxidoreductase family.</text>
</comment>